<dbReference type="NCBIfam" id="TIGR04183">
    <property type="entry name" value="Por_Secre_tail"/>
    <property type="match status" value="1"/>
</dbReference>
<reference evidence="5 6" key="1">
    <citation type="submission" date="2017-09" db="EMBL/GenBank/DDBJ databases">
        <title>Whole genomes of Flavobacteriaceae.</title>
        <authorList>
            <person name="Stine C."/>
            <person name="Li C."/>
            <person name="Tadesse D."/>
        </authorList>
    </citation>
    <scope>NUCLEOTIDE SEQUENCE [LARGE SCALE GENOMIC DNA]</scope>
    <source>
        <strain evidence="5 6">ATCC 35036</strain>
    </source>
</reference>
<dbReference type="Pfam" id="PF05057">
    <property type="entry name" value="DUF676"/>
    <property type="match status" value="1"/>
</dbReference>
<evidence type="ECO:0000313" key="6">
    <source>
        <dbReference type="Proteomes" id="UP000220828"/>
    </source>
</evidence>
<dbReference type="Pfam" id="PF18962">
    <property type="entry name" value="Por_Secre_tail"/>
    <property type="match status" value="1"/>
</dbReference>
<dbReference type="InterPro" id="IPR026444">
    <property type="entry name" value="Secre_tail"/>
</dbReference>
<evidence type="ECO:0000256" key="1">
    <source>
        <dbReference type="ARBA" id="ARBA00022729"/>
    </source>
</evidence>
<evidence type="ECO:0000259" key="3">
    <source>
        <dbReference type="Pfam" id="PF05057"/>
    </source>
</evidence>
<keyword evidence="1 2" id="KW-0732">Signal</keyword>
<dbReference type="Proteomes" id="UP000220828">
    <property type="component" value="Unassembled WGS sequence"/>
</dbReference>
<evidence type="ECO:0000259" key="4">
    <source>
        <dbReference type="Pfam" id="PF18962"/>
    </source>
</evidence>
<dbReference type="InterPro" id="IPR007751">
    <property type="entry name" value="DUF676_lipase-like"/>
</dbReference>
<evidence type="ECO:0000313" key="5">
    <source>
        <dbReference type="EMBL" id="PDS22369.1"/>
    </source>
</evidence>
<feature type="chain" id="PRO_5013951072" evidence="2">
    <location>
        <begin position="21"/>
        <end position="1058"/>
    </location>
</feature>
<dbReference type="RefSeq" id="WP_097554795.1">
    <property type="nucleotide sequence ID" value="NZ_PCMW01000100.1"/>
</dbReference>
<protein>
    <submittedName>
        <fullName evidence="5">Uncharacterized protein</fullName>
    </submittedName>
</protein>
<dbReference type="EMBL" id="PCMW01000100">
    <property type="protein sequence ID" value="PDS22369.1"/>
    <property type="molecule type" value="Genomic_DNA"/>
</dbReference>
<gene>
    <name evidence="5" type="ORF">B0A77_13635</name>
</gene>
<dbReference type="OrthoDB" id="4535652at2"/>
<dbReference type="AlphaFoldDB" id="A0A2H3KFY0"/>
<feature type="domain" description="DUF676" evidence="3">
    <location>
        <begin position="373"/>
        <end position="447"/>
    </location>
</feature>
<feature type="signal peptide" evidence="2">
    <location>
        <begin position="1"/>
        <end position="20"/>
    </location>
</feature>
<sequence length="1058" mass="117518">MKFKFIFSLFFAMLSYFSVAQQVNNTEFKTKTLQVFQNLDKNRVPHGILLDFGMEFTNLQAFNGTLTDSTYTNSQTMSDIYKTLLMCRVRSNVTTGFITPQEYATRWYSQRTKGVITLSAQYFKYNRFADNAYPNKINYSNNQFSDKFVGSVWQNPYEEKQLFAMTTSIAKYKGLNFQVKLPSNLFLTNYPATVQNIQVDFSDGLGYRIVAQNQLINVNYTQANIYTWKYKITLTNGQTLLSHSKIEIETGLNAREITAPCVSCPQSMAQTTAQQATNLSPFYKTTITSTTLYNGYYGSATVYIRYASGTTITKPLIVAEGFDTGIILNPEQEAGDNNIDQFIKSTEFIRSNSSALEGEINTYDIIYVDWNNGVDFLQRNAFVLEDVIKWVNQNKSGSQQNVVLGQSMGGLIARYALKDMENKGLNHQTRMYVSHDAPHLGANTPLSVQHSARHLRNMYINTPIPLLAGEVVLPLIYNFAEGFSAIINFFGGNTNVDPFITPLQAFSLADVPAARQMQFTWVSNSYQMNNTIHDAWQQELSNLGYPVGYPAQGKPIRNIAIANGSECGVTQIDNGNIMSYVKDAGRNTFLSNYIGIMDAIYGTLITNPLVVITALFPGNSYWQIDFQSKYMTTFNENKNIYHGSIKYKKKIFWFIPVSITITEKNVNQPAGVLPYDIYGGGQQKTSSSQLPLSGITSNTFGFIPTASALDIGKGTTVINDVDYRKSYVGALPPALPKNSPFQNFVTHFDQFNPNNNNSRHISFNRRNGNWLRTELNTGIADEYSNCSYMCASTQITGANLLCTSATYTAPSGGTFYNWTITQGASLVTLSGNGTPNVTLTALPNATGQLILSLNMGDGNLKCGNITIVKTIWIGKPNVNLVEEPVVSSWDLTLTDPTNNNFSTQGITSITWTKLSGNGVLSGNGYYAGVDGSPTRAWTITIKISITNSCGTTEIIRTYNNPDGDHDPHTDRISNTTIFTIHPNPSNDIVNIEIRDANNLPEKGATISGELFDIMGQSKSKVEINNNKATFSVRGLNKGIYVLKIYINNQVESHQIAVE</sequence>
<feature type="domain" description="Secretion system C-terminal sorting" evidence="4">
    <location>
        <begin position="980"/>
        <end position="1054"/>
    </location>
</feature>
<accession>A0A2H3KFY0</accession>
<proteinExistence type="predicted"/>
<dbReference type="SUPFAM" id="SSF53474">
    <property type="entry name" value="alpha/beta-Hydrolases"/>
    <property type="match status" value="1"/>
</dbReference>
<organism evidence="5 6">
    <name type="scientific">Flavobacterium branchiophilum</name>
    <dbReference type="NCBI Taxonomy" id="55197"/>
    <lineage>
        <taxon>Bacteria</taxon>
        <taxon>Pseudomonadati</taxon>
        <taxon>Bacteroidota</taxon>
        <taxon>Flavobacteriia</taxon>
        <taxon>Flavobacteriales</taxon>
        <taxon>Flavobacteriaceae</taxon>
        <taxon>Flavobacterium</taxon>
    </lineage>
</organism>
<dbReference type="Gene3D" id="3.40.50.1820">
    <property type="entry name" value="alpha/beta hydrolase"/>
    <property type="match status" value="1"/>
</dbReference>
<name>A0A2H3KFY0_9FLAO</name>
<dbReference type="InterPro" id="IPR029058">
    <property type="entry name" value="AB_hydrolase_fold"/>
</dbReference>
<evidence type="ECO:0000256" key="2">
    <source>
        <dbReference type="SAM" id="SignalP"/>
    </source>
</evidence>
<comment type="caution">
    <text evidence="5">The sequence shown here is derived from an EMBL/GenBank/DDBJ whole genome shotgun (WGS) entry which is preliminary data.</text>
</comment>